<keyword evidence="3" id="KW-1185">Reference proteome</keyword>
<dbReference type="RefSeq" id="WP_047790915.1">
    <property type="nucleotide sequence ID" value="NZ_CP011856.1"/>
</dbReference>
<accession>A0A0H3XHA5</accession>
<feature type="transmembrane region" description="Helical" evidence="1">
    <location>
        <begin position="67"/>
        <end position="88"/>
    </location>
</feature>
<dbReference type="AlphaFoldDB" id="A0A0H3XHA5"/>
<organism evidence="2 3">
    <name type="scientific">Spiroplasma eriocheiris</name>
    <dbReference type="NCBI Taxonomy" id="315358"/>
    <lineage>
        <taxon>Bacteria</taxon>
        <taxon>Bacillati</taxon>
        <taxon>Mycoplasmatota</taxon>
        <taxon>Mollicutes</taxon>
        <taxon>Entomoplasmatales</taxon>
        <taxon>Spiroplasmataceae</taxon>
        <taxon>Spiroplasma</taxon>
    </lineage>
</organism>
<name>A0A0H3XHA5_9MOLU</name>
<dbReference type="KEGG" id="seri:SERIO_v1c00220"/>
<proteinExistence type="predicted"/>
<dbReference type="Proteomes" id="UP000035661">
    <property type="component" value="Chromosome"/>
</dbReference>
<evidence type="ECO:0000256" key="1">
    <source>
        <dbReference type="SAM" id="Phobius"/>
    </source>
</evidence>
<evidence type="ECO:0000313" key="3">
    <source>
        <dbReference type="Proteomes" id="UP000035661"/>
    </source>
</evidence>
<sequence length="91" mass="10694">MLLSQNFPAIPIWSYSLLIILIIFLIILLGYFSLWIFKKLNHPQNTINKNNDFTLNTGWFKHALRQIIFLIPLLIILLLIFIAVMFTISSF</sequence>
<dbReference type="EMBL" id="CP011856">
    <property type="protein sequence ID" value="AKM53630.1"/>
    <property type="molecule type" value="Genomic_DNA"/>
</dbReference>
<keyword evidence="1" id="KW-1133">Transmembrane helix</keyword>
<keyword evidence="1" id="KW-0812">Transmembrane</keyword>
<protein>
    <submittedName>
        <fullName evidence="2">Uncharacterized protein</fullName>
    </submittedName>
</protein>
<dbReference type="PATRIC" id="fig|743698.3.peg.22"/>
<feature type="transmembrane region" description="Helical" evidence="1">
    <location>
        <begin position="12"/>
        <end position="37"/>
    </location>
</feature>
<evidence type="ECO:0000313" key="2">
    <source>
        <dbReference type="EMBL" id="AKM53630.1"/>
    </source>
</evidence>
<reference evidence="2 3" key="1">
    <citation type="journal article" date="2015" name="Genome Biol. Evol.">
        <title>Found and Lost: The Fates of Horizontally Acquired Genes in Arthropod-Symbiotic Spiroplasma.</title>
        <authorList>
            <person name="Lo W.S."/>
            <person name="Gasparich G.E."/>
            <person name="Kuo C.H."/>
        </authorList>
    </citation>
    <scope>NUCLEOTIDE SEQUENCE [LARGE SCALE GENOMIC DNA]</scope>
    <source>
        <strain evidence="3">TDA-040725-5</strain>
    </source>
</reference>
<gene>
    <name evidence="2" type="ORF">SERIO_v1c00220</name>
</gene>
<reference evidence="3" key="2">
    <citation type="submission" date="2015-06" db="EMBL/GenBank/DDBJ databases">
        <title>Complete genome sequence of Spiroplasma eriocheiris TDA-040725-5 (DSM 21848).</title>
        <authorList>
            <person name="Lo W.-S."/>
            <person name="Kuo C.-H."/>
        </authorList>
    </citation>
    <scope>NUCLEOTIDE SEQUENCE [LARGE SCALE GENOMIC DNA]</scope>
    <source>
        <strain evidence="3">TDA-040725-5</strain>
    </source>
</reference>
<keyword evidence="1" id="KW-0472">Membrane</keyword>